<dbReference type="InterPro" id="IPR037997">
    <property type="entry name" value="Dgk1-like"/>
</dbReference>
<dbReference type="GO" id="GO:0004143">
    <property type="term" value="F:ATP-dependent diacylglycerol kinase activity"/>
    <property type="evidence" value="ECO:0007669"/>
    <property type="project" value="InterPro"/>
</dbReference>
<feature type="transmembrane region" description="Helical" evidence="1">
    <location>
        <begin position="37"/>
        <end position="54"/>
    </location>
</feature>
<keyword evidence="1" id="KW-0812">Transmembrane</keyword>
<evidence type="ECO:0000313" key="3">
    <source>
        <dbReference type="Proteomes" id="UP000332487"/>
    </source>
</evidence>
<feature type="transmembrane region" description="Helical" evidence="1">
    <location>
        <begin position="146"/>
        <end position="179"/>
    </location>
</feature>
<accession>C7DGA2</accession>
<organism evidence="2 3">
    <name type="scientific">Candidatus Micrarchaeum acidiphilum ARMAN-2</name>
    <dbReference type="NCBI Taxonomy" id="425595"/>
    <lineage>
        <taxon>Archaea</taxon>
        <taxon>Candidatus Micrarchaeota</taxon>
        <taxon>Candidatus Micrarchaeia</taxon>
        <taxon>Candidatus Micrarchaeales</taxon>
        <taxon>Candidatus Micrarchaeaceae</taxon>
        <taxon>Candidatus Micrarchaeum</taxon>
    </lineage>
</organism>
<feature type="transmembrane region" description="Helical" evidence="1">
    <location>
        <begin position="6"/>
        <end position="25"/>
    </location>
</feature>
<feature type="transmembrane region" description="Helical" evidence="1">
    <location>
        <begin position="85"/>
        <end position="102"/>
    </location>
</feature>
<reference evidence="2 3" key="1">
    <citation type="journal article" date="2009" name="Genome Biol.">
        <title>Community-wide analysis of microbial genome sequence signatures.</title>
        <authorList>
            <person name="Dick G.J."/>
            <person name="Andersson A.F."/>
            <person name="Baker B.J."/>
            <person name="Simmons S.L."/>
            <person name="Thomas B.C."/>
            <person name="Yelton A.P."/>
            <person name="Banfield J.F."/>
        </authorList>
    </citation>
    <scope>NUCLEOTIDE SEQUENCE [LARGE SCALE GENOMIC DNA]</scope>
    <source>
        <strain evidence="2">ARMAN-2</strain>
    </source>
</reference>
<keyword evidence="3" id="KW-1185">Reference proteome</keyword>
<feature type="transmembrane region" description="Helical" evidence="1">
    <location>
        <begin position="268"/>
        <end position="291"/>
    </location>
</feature>
<gene>
    <name evidence="2" type="ORF">UNLARM2_0106</name>
</gene>
<dbReference type="GO" id="GO:0016779">
    <property type="term" value="F:nucleotidyltransferase activity"/>
    <property type="evidence" value="ECO:0007669"/>
    <property type="project" value="UniProtKB-KW"/>
</dbReference>
<keyword evidence="1" id="KW-0472">Membrane</keyword>
<sequence>MGIYVIFAALFAIASGLLAGFHVYFMKGKSRSVEAKSILLLLSVWVLLVGLYGYPGVSISVFLLFALLIPEILVYYYLRSAGKFGLILAFLLVYGALEVSTTQGFQHYIVLPFAIGTLVGFFPEYLKRSTTRARDNKKVEVKRDYVQITFGIIIIAAFGLGGALGFLIAFALILLGYSVNAFALGRPKSAVSDFLGSFERDADFYGSGAMFLAIGTMLVIGIVTGLRFVEFAMVVLFFSDSAATIFGIKFGRTKLYYNKGKTVAGTLAFVLVSCIFGYGLLGYAGIALGIALGIAESLKLRHVDDNILLSVLLGAFYLAGL</sequence>
<proteinExistence type="predicted"/>
<dbReference type="EMBL" id="GG697237">
    <property type="protein sequence ID" value="EET90430.1"/>
    <property type="molecule type" value="Genomic_DNA"/>
</dbReference>
<feature type="transmembrane region" description="Helical" evidence="1">
    <location>
        <begin position="204"/>
        <end position="224"/>
    </location>
</feature>
<protein>
    <submittedName>
        <fullName evidence="2">Phosphatidate cytidylyltransferase</fullName>
    </submittedName>
</protein>
<evidence type="ECO:0000256" key="1">
    <source>
        <dbReference type="SAM" id="Phobius"/>
    </source>
</evidence>
<keyword evidence="2" id="KW-0808">Transferase</keyword>
<reference evidence="2 3" key="2">
    <citation type="journal article" date="2010" name="Proc. Natl. Acad. Sci. U.S.A.">
        <title>Enigmatic, ultrasmall, uncultivated Archaea.</title>
        <authorList>
            <person name="Baker B.J."/>
            <person name="Comolli L.R."/>
            <person name="Dick G.J."/>
            <person name="Hauser L.J."/>
            <person name="Hyatt D."/>
            <person name="Dill B.D."/>
            <person name="Land M.L."/>
            <person name="Verberkmoes N.C."/>
            <person name="Hettich R.L."/>
            <person name="Banfield J.F."/>
        </authorList>
    </citation>
    <scope>NUCLEOTIDE SEQUENCE [LARGE SCALE GENOMIC DNA]</scope>
    <source>
        <strain evidence="2">ARMAN-2</strain>
    </source>
</reference>
<feature type="transmembrane region" description="Helical" evidence="1">
    <location>
        <begin position="108"/>
        <end position="126"/>
    </location>
</feature>
<name>C7DGA2_MICA2</name>
<dbReference type="PANTHER" id="PTHR31303">
    <property type="entry name" value="CTP-DEPENDENT DIACYLGLYCEROL KINASE 1"/>
    <property type="match status" value="1"/>
</dbReference>
<dbReference type="Proteomes" id="UP000332487">
    <property type="component" value="Unassembled WGS sequence"/>
</dbReference>
<feature type="transmembrane region" description="Helical" evidence="1">
    <location>
        <begin position="231"/>
        <end position="248"/>
    </location>
</feature>
<keyword evidence="1" id="KW-1133">Transmembrane helix</keyword>
<keyword evidence="2" id="KW-0548">Nucleotidyltransferase</keyword>
<evidence type="ECO:0000313" key="2">
    <source>
        <dbReference type="EMBL" id="EET90430.1"/>
    </source>
</evidence>
<dbReference type="AlphaFoldDB" id="C7DGA2"/>
<dbReference type="PANTHER" id="PTHR31303:SF1">
    <property type="entry name" value="CTP-DEPENDENT DIACYLGLYCEROL KINASE 1"/>
    <property type="match status" value="1"/>
</dbReference>